<keyword evidence="3" id="KW-0804">Transcription</keyword>
<dbReference type="InterPro" id="IPR003594">
    <property type="entry name" value="HATPase_dom"/>
</dbReference>
<dbReference type="FunFam" id="3.40.50.2300:FF:000018">
    <property type="entry name" value="DNA-binding transcriptional regulator NtrC"/>
    <property type="match status" value="1"/>
</dbReference>
<dbReference type="Gene3D" id="3.30.565.10">
    <property type="entry name" value="Histidine kinase-like ATPase, C-terminal domain"/>
    <property type="match status" value="1"/>
</dbReference>
<dbReference type="InterPro" id="IPR004358">
    <property type="entry name" value="Sig_transdc_His_kin-like_C"/>
</dbReference>
<protein>
    <recommendedName>
        <fullName evidence="5">Histidine kinase</fullName>
    </recommendedName>
</protein>
<evidence type="ECO:0000256" key="3">
    <source>
        <dbReference type="ARBA" id="ARBA00023163"/>
    </source>
</evidence>
<dbReference type="Gene3D" id="3.40.50.2300">
    <property type="match status" value="1"/>
</dbReference>
<feature type="non-terminal residue" evidence="4">
    <location>
        <position position="284"/>
    </location>
</feature>
<reference evidence="4" key="1">
    <citation type="submission" date="2020-11" db="EMBL/GenBank/DDBJ databases">
        <authorList>
            <person name="Tran Van P."/>
        </authorList>
    </citation>
    <scope>NUCLEOTIDE SEQUENCE</scope>
</reference>
<dbReference type="InterPro" id="IPR005467">
    <property type="entry name" value="His_kinase_dom"/>
</dbReference>
<dbReference type="PROSITE" id="PS50109">
    <property type="entry name" value="HIS_KIN"/>
    <property type="match status" value="1"/>
</dbReference>
<dbReference type="SMART" id="SM00387">
    <property type="entry name" value="HATPase_c"/>
    <property type="match status" value="1"/>
</dbReference>
<name>A0A7R8ZZW3_9CRUS</name>
<evidence type="ECO:0000313" key="4">
    <source>
        <dbReference type="EMBL" id="CAD7238130.1"/>
    </source>
</evidence>
<sequence length="284" mass="30884">GSLSAISLGEAVDAALALVQTRLALTGTTVERAGDAGAIMVMGGKVRLQQVIVNILVNALDAMEGVDERRLQIRVEENDEDTVTLHIRDSGLGIDDALLDEIFSPFVTTKNVGEGPGLGLGRRRIQHSSATRKRRSMKPHVLLVDDEADIRKALSQSLDLADIAVDTAASAEEALQFIAPEWSGVMVADVRMPGMDGMELLQRALKVDPDMPVILLTGHGDVAMAVEAMQNGAFNFLLKPCPTLQLVELVRKAFDRRRLVMENRLLRARINRYTAQRVIGNSEA</sequence>
<keyword evidence="1" id="KW-0597">Phosphoprotein</keyword>
<evidence type="ECO:0000256" key="2">
    <source>
        <dbReference type="ARBA" id="ARBA00023015"/>
    </source>
</evidence>
<dbReference type="Pfam" id="PF00072">
    <property type="entry name" value="Response_reg"/>
    <property type="match status" value="1"/>
</dbReference>
<dbReference type="OrthoDB" id="8300042at2759"/>
<dbReference type="InterPro" id="IPR001789">
    <property type="entry name" value="Sig_transdc_resp-reg_receiver"/>
</dbReference>
<dbReference type="PROSITE" id="PS50110">
    <property type="entry name" value="RESPONSE_REGULATORY"/>
    <property type="match status" value="1"/>
</dbReference>
<dbReference type="Pfam" id="PF02518">
    <property type="entry name" value="HATPase_c"/>
    <property type="match status" value="1"/>
</dbReference>
<evidence type="ECO:0000256" key="1">
    <source>
        <dbReference type="ARBA" id="ARBA00022553"/>
    </source>
</evidence>
<dbReference type="SUPFAM" id="SSF55874">
    <property type="entry name" value="ATPase domain of HSP90 chaperone/DNA topoisomerase II/histidine kinase"/>
    <property type="match status" value="1"/>
</dbReference>
<dbReference type="EMBL" id="OB696611">
    <property type="protein sequence ID" value="CAD7238130.1"/>
    <property type="molecule type" value="Genomic_DNA"/>
</dbReference>
<dbReference type="PANTHER" id="PTHR43547:SF2">
    <property type="entry name" value="HYBRID SIGNAL TRANSDUCTION HISTIDINE KINASE C"/>
    <property type="match status" value="1"/>
</dbReference>
<dbReference type="GO" id="GO:0000155">
    <property type="term" value="F:phosphorelay sensor kinase activity"/>
    <property type="evidence" value="ECO:0007669"/>
    <property type="project" value="TreeGrafter"/>
</dbReference>
<evidence type="ECO:0008006" key="5">
    <source>
        <dbReference type="Google" id="ProtNLM"/>
    </source>
</evidence>
<dbReference type="SUPFAM" id="SSF52172">
    <property type="entry name" value="CheY-like"/>
    <property type="match status" value="1"/>
</dbReference>
<dbReference type="PRINTS" id="PR00344">
    <property type="entry name" value="BCTRLSENSOR"/>
</dbReference>
<dbReference type="PANTHER" id="PTHR43547">
    <property type="entry name" value="TWO-COMPONENT HISTIDINE KINASE"/>
    <property type="match status" value="1"/>
</dbReference>
<accession>A0A7R8ZZW3</accession>
<organism evidence="4">
    <name type="scientific">Cyprideis torosa</name>
    <dbReference type="NCBI Taxonomy" id="163714"/>
    <lineage>
        <taxon>Eukaryota</taxon>
        <taxon>Metazoa</taxon>
        <taxon>Ecdysozoa</taxon>
        <taxon>Arthropoda</taxon>
        <taxon>Crustacea</taxon>
        <taxon>Oligostraca</taxon>
        <taxon>Ostracoda</taxon>
        <taxon>Podocopa</taxon>
        <taxon>Podocopida</taxon>
        <taxon>Cytherocopina</taxon>
        <taxon>Cytheroidea</taxon>
        <taxon>Cytherideidae</taxon>
        <taxon>Cyprideis</taxon>
    </lineage>
</organism>
<dbReference type="SMART" id="SM00448">
    <property type="entry name" value="REC"/>
    <property type="match status" value="1"/>
</dbReference>
<proteinExistence type="predicted"/>
<dbReference type="InterPro" id="IPR036890">
    <property type="entry name" value="HATPase_C_sf"/>
</dbReference>
<dbReference type="InterPro" id="IPR011006">
    <property type="entry name" value="CheY-like_superfamily"/>
</dbReference>
<dbReference type="CDD" id="cd17549">
    <property type="entry name" value="REC_DctD-like"/>
    <property type="match status" value="1"/>
</dbReference>
<feature type="non-terminal residue" evidence="4">
    <location>
        <position position="1"/>
    </location>
</feature>
<gene>
    <name evidence="4" type="ORF">CTOB1V02_LOCUS15945</name>
</gene>
<dbReference type="AlphaFoldDB" id="A0A7R8ZZW3"/>
<keyword evidence="2" id="KW-0805">Transcription regulation</keyword>